<feature type="non-terminal residue" evidence="1">
    <location>
        <position position="121"/>
    </location>
</feature>
<organism evidence="1">
    <name type="scientific">Silene latifolia</name>
    <name type="common">White campion</name>
    <name type="synonym">Bladder campion</name>
    <dbReference type="NCBI Taxonomy" id="37657"/>
    <lineage>
        <taxon>Eukaryota</taxon>
        <taxon>Viridiplantae</taxon>
        <taxon>Streptophyta</taxon>
        <taxon>Embryophyta</taxon>
        <taxon>Tracheophyta</taxon>
        <taxon>Spermatophyta</taxon>
        <taxon>Magnoliopsida</taxon>
        <taxon>eudicotyledons</taxon>
        <taxon>Gunneridae</taxon>
        <taxon>Pentapetalae</taxon>
        <taxon>Caryophyllales</taxon>
        <taxon>Caryophyllaceae</taxon>
        <taxon>Sileneae</taxon>
        <taxon>Silene</taxon>
        <taxon>Silene subgen. Behenantha</taxon>
        <taxon>Silene sect. Melandrium</taxon>
    </lineage>
</organism>
<sequence>GIALSFPGTPQALLQSCATFGAFNLIMEGLNRKQSALAHSAEDRPSNAGVSQGFLENCAAFGAVSLLLEGLYRKQEQLALVSSLRQHQGNSSTLLPFALPIPDELNENFSSFCQSLRKPKK</sequence>
<dbReference type="AlphaFoldDB" id="G5DWY6"/>
<reference evidence="1" key="1">
    <citation type="journal article" date="2011" name="Curr. Biol.">
        <title>Preservation of the y transcriptome in a 10-million-year-old plant sex chromosome system.</title>
        <authorList>
            <person name="Bergero R."/>
            <person name="Charlesworth D."/>
        </authorList>
    </citation>
    <scope>NUCLEOTIDE SEQUENCE</scope>
    <source>
        <tissue evidence="1">Male and female bud flowers</tissue>
    </source>
</reference>
<accession>G5DWY6</accession>
<feature type="non-terminal residue" evidence="1">
    <location>
        <position position="1"/>
    </location>
</feature>
<dbReference type="EMBL" id="JO495571">
    <property type="protein sequence ID" value="AEL99033.1"/>
    <property type="molecule type" value="mRNA"/>
</dbReference>
<protein>
    <submittedName>
        <fullName evidence="1">Tim17/Tim22/Tim23 family protein</fullName>
    </submittedName>
</protein>
<evidence type="ECO:0000313" key="1">
    <source>
        <dbReference type="EMBL" id="AEL99033.1"/>
    </source>
</evidence>
<proteinExistence type="evidence at transcript level"/>
<name>G5DWY6_SILLA</name>